<evidence type="ECO:0000313" key="1">
    <source>
        <dbReference type="EMBL" id="QDV87604.1"/>
    </source>
</evidence>
<gene>
    <name evidence="1" type="ORF">TBK1r_66350</name>
</gene>
<evidence type="ECO:0008006" key="3">
    <source>
        <dbReference type="Google" id="ProtNLM"/>
    </source>
</evidence>
<sequence length="151" mass="17680">MWLVLMNSTQIGDLRFFVFTDCSFTDEHVAIFLQLSGLPITESELTFNDSRRTCEWRITLDPSTYVGPVNSISEHIWHVTNLLYDKADFLKSLRAMNCRFWLRAYCGKIDQTIGIDLPIMERLVEWDIILQLIPEEASEPCDEPKSRSRRF</sequence>
<proteinExistence type="predicted"/>
<organism evidence="1 2">
    <name type="scientific">Stieleria magnilauensis</name>
    <dbReference type="NCBI Taxonomy" id="2527963"/>
    <lineage>
        <taxon>Bacteria</taxon>
        <taxon>Pseudomonadati</taxon>
        <taxon>Planctomycetota</taxon>
        <taxon>Planctomycetia</taxon>
        <taxon>Pirellulales</taxon>
        <taxon>Pirellulaceae</taxon>
        <taxon>Stieleria</taxon>
    </lineage>
</organism>
<protein>
    <recommendedName>
        <fullName evidence="3">DUF4279 domain-containing protein</fullName>
    </recommendedName>
</protein>
<reference evidence="1 2" key="1">
    <citation type="submission" date="2019-02" db="EMBL/GenBank/DDBJ databases">
        <title>Deep-cultivation of Planctomycetes and their phenomic and genomic characterization uncovers novel biology.</title>
        <authorList>
            <person name="Wiegand S."/>
            <person name="Jogler M."/>
            <person name="Boedeker C."/>
            <person name="Pinto D."/>
            <person name="Vollmers J."/>
            <person name="Rivas-Marin E."/>
            <person name="Kohn T."/>
            <person name="Peeters S.H."/>
            <person name="Heuer A."/>
            <person name="Rast P."/>
            <person name="Oberbeckmann S."/>
            <person name="Bunk B."/>
            <person name="Jeske O."/>
            <person name="Meyerdierks A."/>
            <person name="Storesund J.E."/>
            <person name="Kallscheuer N."/>
            <person name="Luecker S."/>
            <person name="Lage O.M."/>
            <person name="Pohl T."/>
            <person name="Merkel B.J."/>
            <person name="Hornburger P."/>
            <person name="Mueller R.-W."/>
            <person name="Bruemmer F."/>
            <person name="Labrenz M."/>
            <person name="Spormann A.M."/>
            <person name="Op den Camp H."/>
            <person name="Overmann J."/>
            <person name="Amann R."/>
            <person name="Jetten M.S.M."/>
            <person name="Mascher T."/>
            <person name="Medema M.H."/>
            <person name="Devos D.P."/>
            <person name="Kaster A.-K."/>
            <person name="Ovreas L."/>
            <person name="Rohde M."/>
            <person name="Galperin M.Y."/>
            <person name="Jogler C."/>
        </authorList>
    </citation>
    <scope>NUCLEOTIDE SEQUENCE [LARGE SCALE GENOMIC DNA]</scope>
    <source>
        <strain evidence="1 2">TBK1r</strain>
    </source>
</reference>
<dbReference type="EMBL" id="CP036432">
    <property type="protein sequence ID" value="QDV87604.1"/>
    <property type="molecule type" value="Genomic_DNA"/>
</dbReference>
<dbReference type="Proteomes" id="UP000318081">
    <property type="component" value="Chromosome"/>
</dbReference>
<accession>A0ABX5Y022</accession>
<evidence type="ECO:0000313" key="2">
    <source>
        <dbReference type="Proteomes" id="UP000318081"/>
    </source>
</evidence>
<name>A0ABX5Y022_9BACT</name>
<keyword evidence="2" id="KW-1185">Reference proteome</keyword>
<dbReference type="RefSeq" id="WP_145219379.1">
    <property type="nucleotide sequence ID" value="NZ_CP036432.1"/>
</dbReference>